<dbReference type="GO" id="GO:0004673">
    <property type="term" value="F:protein histidine kinase activity"/>
    <property type="evidence" value="ECO:0007669"/>
    <property type="project" value="UniProtKB-EC"/>
</dbReference>
<evidence type="ECO:0000256" key="11">
    <source>
        <dbReference type="ARBA" id="ARBA00022989"/>
    </source>
</evidence>
<dbReference type="Pfam" id="PF17203">
    <property type="entry name" value="sCache_3_2"/>
    <property type="match status" value="1"/>
</dbReference>
<feature type="transmembrane region" description="Helical" evidence="15">
    <location>
        <begin position="187"/>
        <end position="208"/>
    </location>
</feature>
<dbReference type="SUPFAM" id="SSF55785">
    <property type="entry name" value="PYP-like sensor domain (PAS domain)"/>
    <property type="match status" value="1"/>
</dbReference>
<dbReference type="SUPFAM" id="SSF55874">
    <property type="entry name" value="ATPase domain of HSP90 chaperone/DNA topoisomerase II/histidine kinase"/>
    <property type="match status" value="1"/>
</dbReference>
<dbReference type="InterPro" id="IPR033463">
    <property type="entry name" value="sCache_3"/>
</dbReference>
<gene>
    <name evidence="17" type="ORF">AB0C36_15170</name>
</gene>
<dbReference type="PROSITE" id="PS50109">
    <property type="entry name" value="HIS_KIN"/>
    <property type="match status" value="1"/>
</dbReference>
<keyword evidence="12" id="KW-0902">Two-component regulatory system</keyword>
<dbReference type="Pfam" id="PF02518">
    <property type="entry name" value="HATPase_c"/>
    <property type="match status" value="1"/>
</dbReference>
<dbReference type="PANTHER" id="PTHR43547:SF10">
    <property type="entry name" value="SENSOR HISTIDINE KINASE DCUS"/>
    <property type="match status" value="1"/>
</dbReference>
<evidence type="ECO:0000256" key="7">
    <source>
        <dbReference type="ARBA" id="ARBA00022692"/>
    </source>
</evidence>
<evidence type="ECO:0000256" key="3">
    <source>
        <dbReference type="ARBA" id="ARBA00012438"/>
    </source>
</evidence>
<accession>A0ABV3DGF9</accession>
<keyword evidence="9 17" id="KW-0418">Kinase</keyword>
<evidence type="ECO:0000256" key="8">
    <source>
        <dbReference type="ARBA" id="ARBA00022741"/>
    </source>
</evidence>
<keyword evidence="5" id="KW-0597">Phosphoprotein</keyword>
<dbReference type="EMBL" id="JBEZFP010000032">
    <property type="protein sequence ID" value="MEU8134845.1"/>
    <property type="molecule type" value="Genomic_DNA"/>
</dbReference>
<keyword evidence="18" id="KW-1185">Reference proteome</keyword>
<comment type="subcellular location">
    <subcellularLocation>
        <location evidence="2">Cell membrane</location>
        <topology evidence="2">Multi-pass membrane protein</topology>
    </subcellularLocation>
</comment>
<keyword evidence="11 15" id="KW-1133">Transmembrane helix</keyword>
<dbReference type="Proteomes" id="UP001551482">
    <property type="component" value="Unassembled WGS sequence"/>
</dbReference>
<dbReference type="RefSeq" id="WP_358353843.1">
    <property type="nucleotide sequence ID" value="NZ_JBEZFP010000032.1"/>
</dbReference>
<evidence type="ECO:0000256" key="13">
    <source>
        <dbReference type="ARBA" id="ARBA00023136"/>
    </source>
</evidence>
<protein>
    <recommendedName>
        <fullName evidence="3">histidine kinase</fullName>
        <ecNumber evidence="3">2.7.13.3</ecNumber>
    </recommendedName>
</protein>
<evidence type="ECO:0000256" key="2">
    <source>
        <dbReference type="ARBA" id="ARBA00004651"/>
    </source>
</evidence>
<dbReference type="InterPro" id="IPR029151">
    <property type="entry name" value="Sensor-like_sf"/>
</dbReference>
<organism evidence="17 18">
    <name type="scientific">Streptodolium elevatio</name>
    <dbReference type="NCBI Taxonomy" id="3157996"/>
    <lineage>
        <taxon>Bacteria</taxon>
        <taxon>Bacillati</taxon>
        <taxon>Actinomycetota</taxon>
        <taxon>Actinomycetes</taxon>
        <taxon>Kitasatosporales</taxon>
        <taxon>Streptomycetaceae</taxon>
        <taxon>Streptodolium</taxon>
    </lineage>
</organism>
<evidence type="ECO:0000313" key="17">
    <source>
        <dbReference type="EMBL" id="MEU8134845.1"/>
    </source>
</evidence>
<keyword evidence="13 15" id="KW-0472">Membrane</keyword>
<keyword evidence="6 17" id="KW-0808">Transferase</keyword>
<evidence type="ECO:0000256" key="15">
    <source>
        <dbReference type="SAM" id="Phobius"/>
    </source>
</evidence>
<dbReference type="InterPro" id="IPR000014">
    <property type="entry name" value="PAS"/>
</dbReference>
<keyword evidence="10" id="KW-0067">ATP-binding</keyword>
<dbReference type="SMART" id="SM00387">
    <property type="entry name" value="HATPase_c"/>
    <property type="match status" value="1"/>
</dbReference>
<evidence type="ECO:0000256" key="1">
    <source>
        <dbReference type="ARBA" id="ARBA00000085"/>
    </source>
</evidence>
<evidence type="ECO:0000256" key="5">
    <source>
        <dbReference type="ARBA" id="ARBA00022553"/>
    </source>
</evidence>
<evidence type="ECO:0000313" key="18">
    <source>
        <dbReference type="Proteomes" id="UP001551482"/>
    </source>
</evidence>
<dbReference type="InterPro" id="IPR005467">
    <property type="entry name" value="His_kinase_dom"/>
</dbReference>
<feature type="region of interest" description="Disordered" evidence="14">
    <location>
        <begin position="557"/>
        <end position="607"/>
    </location>
</feature>
<dbReference type="EC" id="2.7.13.3" evidence="3"/>
<feature type="transmembrane region" description="Helical" evidence="15">
    <location>
        <begin position="20"/>
        <end position="46"/>
    </location>
</feature>
<dbReference type="InterPro" id="IPR035965">
    <property type="entry name" value="PAS-like_dom_sf"/>
</dbReference>
<sequence>MRTDGTAPGLPRHAPRRPSIAAQVLLWQLTLAVLLITAGALIAVGAAEDAARDSARDRALEVARTLARSPGVAEAVASGEPTARLQPVAEAVRRESHVDFVVFMTLDGIRFTHPNPALIGQTFLGHIDDAVLGRALTETYTGSLGPSVRAVVPVPSGPDAGPADTPVALVSVGVTERRIDEIVGDTIPLVVAVATGALALSAAAATAVHRRLRRQTLGLGPVELRRVYEHHDAVLHAVREGLVVLDGGGRLALANDEAHRLLGLGDAAEGRHVGDLGLDATLAETLAAGRTVTDEIHLAGDRVLAVNVSRTARDGRVLGTVATFRDHTELRALVGELDEVRGFAEALRAAAHESGNRLHTVVALIEMGRPDEAVRFATGELAASQELADRLTAEVSEPALAALLFGKHAQAAERGVRLTVAANATAELEPAMSAGDLVTVVGNLVDNAIDAAASVGAPHGRQGAQGGAERARCVAVTVEPTAAGGVVLRIADSGPGLDEASAARAFERGWTTKPAPGPQGRGLGLALVRSIVERHGGTIAVGDAELGGAEFTVRLPPVTSAVPGTPPVPGRSAEPDTSAELGTPAEPRRPAEIAMPGRPGEAREEER</sequence>
<keyword evidence="8" id="KW-0547">Nucleotide-binding</keyword>
<dbReference type="Gene3D" id="3.30.450.20">
    <property type="entry name" value="PAS domain"/>
    <property type="match status" value="2"/>
</dbReference>
<evidence type="ECO:0000256" key="4">
    <source>
        <dbReference type="ARBA" id="ARBA00022475"/>
    </source>
</evidence>
<evidence type="ECO:0000256" key="10">
    <source>
        <dbReference type="ARBA" id="ARBA00022840"/>
    </source>
</evidence>
<dbReference type="PANTHER" id="PTHR43547">
    <property type="entry name" value="TWO-COMPONENT HISTIDINE KINASE"/>
    <property type="match status" value="1"/>
</dbReference>
<dbReference type="PRINTS" id="PR00344">
    <property type="entry name" value="BCTRLSENSOR"/>
</dbReference>
<evidence type="ECO:0000259" key="16">
    <source>
        <dbReference type="PROSITE" id="PS50109"/>
    </source>
</evidence>
<dbReference type="InterPro" id="IPR003594">
    <property type="entry name" value="HATPase_dom"/>
</dbReference>
<dbReference type="InterPro" id="IPR036890">
    <property type="entry name" value="HATPase_C_sf"/>
</dbReference>
<evidence type="ECO:0000256" key="12">
    <source>
        <dbReference type="ARBA" id="ARBA00023012"/>
    </source>
</evidence>
<feature type="domain" description="Histidine kinase" evidence="16">
    <location>
        <begin position="437"/>
        <end position="559"/>
    </location>
</feature>
<name>A0ABV3DGF9_9ACTN</name>
<keyword evidence="4" id="KW-1003">Cell membrane</keyword>
<dbReference type="Gene3D" id="3.30.565.10">
    <property type="entry name" value="Histidine kinase-like ATPase, C-terminal domain"/>
    <property type="match status" value="1"/>
</dbReference>
<evidence type="ECO:0000256" key="9">
    <source>
        <dbReference type="ARBA" id="ARBA00022777"/>
    </source>
</evidence>
<keyword evidence="7 15" id="KW-0812">Transmembrane</keyword>
<dbReference type="CDD" id="cd00130">
    <property type="entry name" value="PAS"/>
    <property type="match status" value="1"/>
</dbReference>
<proteinExistence type="predicted"/>
<comment type="caution">
    <text evidence="17">The sequence shown here is derived from an EMBL/GenBank/DDBJ whole genome shotgun (WGS) entry which is preliminary data.</text>
</comment>
<evidence type="ECO:0000256" key="6">
    <source>
        <dbReference type="ARBA" id="ARBA00022679"/>
    </source>
</evidence>
<evidence type="ECO:0000256" key="14">
    <source>
        <dbReference type="SAM" id="MobiDB-lite"/>
    </source>
</evidence>
<reference evidence="17 18" key="1">
    <citation type="submission" date="2024-06" db="EMBL/GenBank/DDBJ databases">
        <title>The Natural Products Discovery Center: Release of the First 8490 Sequenced Strains for Exploring Actinobacteria Biosynthetic Diversity.</title>
        <authorList>
            <person name="Kalkreuter E."/>
            <person name="Kautsar S.A."/>
            <person name="Yang D."/>
            <person name="Bader C.D."/>
            <person name="Teijaro C.N."/>
            <person name="Fluegel L."/>
            <person name="Davis C.M."/>
            <person name="Simpson J.R."/>
            <person name="Lauterbach L."/>
            <person name="Steele A.D."/>
            <person name="Gui C."/>
            <person name="Meng S."/>
            <person name="Li G."/>
            <person name="Viehrig K."/>
            <person name="Ye F."/>
            <person name="Su P."/>
            <person name="Kiefer A.F."/>
            <person name="Nichols A."/>
            <person name="Cepeda A.J."/>
            <person name="Yan W."/>
            <person name="Fan B."/>
            <person name="Jiang Y."/>
            <person name="Adhikari A."/>
            <person name="Zheng C.-J."/>
            <person name="Schuster L."/>
            <person name="Cowan T.M."/>
            <person name="Smanski M.J."/>
            <person name="Chevrette M.G."/>
            <person name="De Carvalho L.P.S."/>
            <person name="Shen B."/>
        </authorList>
    </citation>
    <scope>NUCLEOTIDE SEQUENCE [LARGE SCALE GENOMIC DNA]</scope>
    <source>
        <strain evidence="17 18">NPDC048946</strain>
    </source>
</reference>
<dbReference type="InterPro" id="IPR004358">
    <property type="entry name" value="Sig_transdc_His_kin-like_C"/>
</dbReference>
<comment type="catalytic activity">
    <reaction evidence="1">
        <text>ATP + protein L-histidine = ADP + protein N-phospho-L-histidine.</text>
        <dbReference type="EC" id="2.7.13.3"/>
    </reaction>
</comment>
<dbReference type="SUPFAM" id="SSF103190">
    <property type="entry name" value="Sensory domain-like"/>
    <property type="match status" value="1"/>
</dbReference>